<evidence type="ECO:0000313" key="2">
    <source>
        <dbReference type="Proteomes" id="UP000251960"/>
    </source>
</evidence>
<sequence>MCSLRASLGATKPEGIGVVKIPLFIIWEIDRLEPRQLHGEGRERKRGGSGPNWISWWQQRQWPCISRLGAPLLMSVSSLSLLAVRTCRPLPSATRSISVRPL</sequence>
<protein>
    <submittedName>
        <fullName evidence="1">Uncharacterized protein</fullName>
    </submittedName>
</protein>
<proteinExistence type="predicted"/>
<gene>
    <name evidence="1" type="ORF">Zm00014a_005028</name>
</gene>
<accession>A0A3L6DVI5</accession>
<dbReference type="AlphaFoldDB" id="A0A3L6DVI5"/>
<dbReference type="Proteomes" id="UP000251960">
    <property type="component" value="Chromosome 7"/>
</dbReference>
<comment type="caution">
    <text evidence="1">The sequence shown here is derived from an EMBL/GenBank/DDBJ whole genome shotgun (WGS) entry which is preliminary data.</text>
</comment>
<organism evidence="1 2">
    <name type="scientific">Zea mays</name>
    <name type="common">Maize</name>
    <dbReference type="NCBI Taxonomy" id="4577"/>
    <lineage>
        <taxon>Eukaryota</taxon>
        <taxon>Viridiplantae</taxon>
        <taxon>Streptophyta</taxon>
        <taxon>Embryophyta</taxon>
        <taxon>Tracheophyta</taxon>
        <taxon>Spermatophyta</taxon>
        <taxon>Magnoliopsida</taxon>
        <taxon>Liliopsida</taxon>
        <taxon>Poales</taxon>
        <taxon>Poaceae</taxon>
        <taxon>PACMAD clade</taxon>
        <taxon>Panicoideae</taxon>
        <taxon>Andropogonodae</taxon>
        <taxon>Andropogoneae</taxon>
        <taxon>Tripsacinae</taxon>
        <taxon>Zea</taxon>
    </lineage>
</organism>
<evidence type="ECO:0000313" key="1">
    <source>
        <dbReference type="EMBL" id="PWZ12635.1"/>
    </source>
</evidence>
<name>A0A3L6DVI5_MAIZE</name>
<reference evidence="1 2" key="1">
    <citation type="journal article" date="2018" name="Nat. Genet.">
        <title>Extensive intraspecific gene order and gene structural variations between Mo17 and other maize genomes.</title>
        <authorList>
            <person name="Sun S."/>
            <person name="Zhou Y."/>
            <person name="Chen J."/>
            <person name="Shi J."/>
            <person name="Zhao H."/>
            <person name="Zhao H."/>
            <person name="Song W."/>
            <person name="Zhang M."/>
            <person name="Cui Y."/>
            <person name="Dong X."/>
            <person name="Liu H."/>
            <person name="Ma X."/>
            <person name="Jiao Y."/>
            <person name="Wang B."/>
            <person name="Wei X."/>
            <person name="Stein J.C."/>
            <person name="Glaubitz J.C."/>
            <person name="Lu F."/>
            <person name="Yu G."/>
            <person name="Liang C."/>
            <person name="Fengler K."/>
            <person name="Li B."/>
            <person name="Rafalski A."/>
            <person name="Schnable P.S."/>
            <person name="Ware D.H."/>
            <person name="Buckler E.S."/>
            <person name="Lai J."/>
        </authorList>
    </citation>
    <scope>NUCLEOTIDE SEQUENCE [LARGE SCALE GENOMIC DNA]</scope>
    <source>
        <strain evidence="2">cv. Missouri 17</strain>
        <tissue evidence="1">Seedling</tissue>
    </source>
</reference>
<dbReference type="EMBL" id="NCVQ01000008">
    <property type="protein sequence ID" value="PWZ12635.1"/>
    <property type="molecule type" value="Genomic_DNA"/>
</dbReference>